<reference evidence="1 2" key="1">
    <citation type="journal article" date="2018" name="Mol. Biol. Evol.">
        <title>Broad Genomic Sampling Reveals a Smut Pathogenic Ancestry of the Fungal Clade Ustilaginomycotina.</title>
        <authorList>
            <person name="Kijpornyongpan T."/>
            <person name="Mondo S.J."/>
            <person name="Barry K."/>
            <person name="Sandor L."/>
            <person name="Lee J."/>
            <person name="Lipzen A."/>
            <person name="Pangilinan J."/>
            <person name="LaButti K."/>
            <person name="Hainaut M."/>
            <person name="Henrissat B."/>
            <person name="Grigoriev I.V."/>
            <person name="Spatafora J.W."/>
            <person name="Aime M.C."/>
        </authorList>
    </citation>
    <scope>NUCLEOTIDE SEQUENCE [LARGE SCALE GENOMIC DNA]</scope>
    <source>
        <strain evidence="1 2">MCA 4198</strain>
    </source>
</reference>
<dbReference type="RefSeq" id="XP_025378020.1">
    <property type="nucleotide sequence ID" value="XM_025517947.1"/>
</dbReference>
<evidence type="ECO:0000313" key="2">
    <source>
        <dbReference type="Proteomes" id="UP000245768"/>
    </source>
</evidence>
<accession>A0A316YNT5</accession>
<dbReference type="Proteomes" id="UP000245768">
    <property type="component" value="Unassembled WGS sequence"/>
</dbReference>
<protein>
    <submittedName>
        <fullName evidence="1">Uncharacterized protein</fullName>
    </submittedName>
</protein>
<proteinExistence type="predicted"/>
<sequence>MPALAFHLVHRHPAADPIRLRDLLPLCQDPSFVPPLPIRYNLASSFATPHQSYLNLVQFFSSGSPYRRRPHFLSTFDAISSTADFYFPCRARFRRAVMVTPLLSQSGPTTLGTPGLDLSEEAIIIQFTTRGVASDCPPHMPFLTVIDMHNEDVDNQDLPCGGASVHSIWRDTLDDRFLALVYFSRRRFFPCALAAAFQLVRRPHHTNRGVLELISIGGLPVARSLGNRGIHSPLGGLSLQVAMLLHTGWRPSCACPLEPHPRPRLD</sequence>
<dbReference type="InParanoid" id="A0A316YNT5"/>
<gene>
    <name evidence="1" type="ORF">FA10DRAFT_124928</name>
</gene>
<name>A0A316YNT5_9BASI</name>
<dbReference type="AlphaFoldDB" id="A0A316YNT5"/>
<keyword evidence="2" id="KW-1185">Reference proteome</keyword>
<evidence type="ECO:0000313" key="1">
    <source>
        <dbReference type="EMBL" id="PWN90822.1"/>
    </source>
</evidence>
<organism evidence="1 2">
    <name type="scientific">Acaromyces ingoldii</name>
    <dbReference type="NCBI Taxonomy" id="215250"/>
    <lineage>
        <taxon>Eukaryota</taxon>
        <taxon>Fungi</taxon>
        <taxon>Dikarya</taxon>
        <taxon>Basidiomycota</taxon>
        <taxon>Ustilaginomycotina</taxon>
        <taxon>Exobasidiomycetes</taxon>
        <taxon>Exobasidiales</taxon>
        <taxon>Cryptobasidiaceae</taxon>
        <taxon>Acaromyces</taxon>
    </lineage>
</organism>
<dbReference type="GeneID" id="37039863"/>
<dbReference type="EMBL" id="KZ819636">
    <property type="protein sequence ID" value="PWN90822.1"/>
    <property type="molecule type" value="Genomic_DNA"/>
</dbReference>